<comment type="caution">
    <text evidence="2">The sequence shown here is derived from an EMBL/GenBank/DDBJ whole genome shotgun (WGS) entry which is preliminary data.</text>
</comment>
<dbReference type="Proteomes" id="UP000223968">
    <property type="component" value="Unassembled WGS sequence"/>
</dbReference>
<feature type="transmembrane region" description="Helical" evidence="1">
    <location>
        <begin position="228"/>
        <end position="248"/>
    </location>
</feature>
<keyword evidence="1" id="KW-1133">Transmembrane helix</keyword>
<dbReference type="STRING" id="1447875.A0A2B7XU06"/>
<keyword evidence="3" id="KW-1185">Reference proteome</keyword>
<proteinExistence type="predicted"/>
<organism evidence="2 3">
    <name type="scientific">Helicocarpus griseus UAMH5409</name>
    <dbReference type="NCBI Taxonomy" id="1447875"/>
    <lineage>
        <taxon>Eukaryota</taxon>
        <taxon>Fungi</taxon>
        <taxon>Dikarya</taxon>
        <taxon>Ascomycota</taxon>
        <taxon>Pezizomycotina</taxon>
        <taxon>Eurotiomycetes</taxon>
        <taxon>Eurotiomycetidae</taxon>
        <taxon>Onygenales</taxon>
        <taxon>Ajellomycetaceae</taxon>
        <taxon>Helicocarpus</taxon>
    </lineage>
</organism>
<keyword evidence="1" id="KW-0472">Membrane</keyword>
<feature type="transmembrane region" description="Helical" evidence="1">
    <location>
        <begin position="146"/>
        <end position="169"/>
    </location>
</feature>
<sequence length="360" mass="40535">MLEVPTANNGWNLDVVSILAVLGEHNIQLNSHLMCVSRLCFLPRLLPAPQGLLAGRPRVLPIQDEVQVVGIYTGLEQPHLHYFANLLHGDGTQIPVFAVRELRITFASDEPYTVRPRRFSPINLITIANSIISSSLLVWATVIRDYIALAGILIMSFTTPILCAGLKWIPASIPRRRTRGIPAPANDVIFKSTTGTLTIVRCDTDVARMLYFTPTKPKYMMNWHSGRGISGFVGGLTLMTAIVLFGNASWTMQLALVVTYSALNALYWIATVLPQEWAWDFNFVVEELYQSRHGSFLQTVWVALWKTRETSWVEKMGSAFQTTVWERWLKLAVEHFDEPVDLWDPLHAYSEVLESTAVNP</sequence>
<evidence type="ECO:0000256" key="1">
    <source>
        <dbReference type="SAM" id="Phobius"/>
    </source>
</evidence>
<accession>A0A2B7XU06</accession>
<dbReference type="EMBL" id="PDNB01000061">
    <property type="protein sequence ID" value="PGH12251.1"/>
    <property type="molecule type" value="Genomic_DNA"/>
</dbReference>
<keyword evidence="1" id="KW-0812">Transmembrane</keyword>
<dbReference type="AlphaFoldDB" id="A0A2B7XU06"/>
<name>A0A2B7XU06_9EURO</name>
<gene>
    <name evidence="2" type="ORF">AJ79_04431</name>
</gene>
<evidence type="ECO:0000313" key="2">
    <source>
        <dbReference type="EMBL" id="PGH12251.1"/>
    </source>
</evidence>
<feature type="transmembrane region" description="Helical" evidence="1">
    <location>
        <begin position="122"/>
        <end position="140"/>
    </location>
</feature>
<evidence type="ECO:0000313" key="3">
    <source>
        <dbReference type="Proteomes" id="UP000223968"/>
    </source>
</evidence>
<feature type="transmembrane region" description="Helical" evidence="1">
    <location>
        <begin position="254"/>
        <end position="273"/>
    </location>
</feature>
<reference evidence="2 3" key="1">
    <citation type="submission" date="2017-10" db="EMBL/GenBank/DDBJ databases">
        <title>Comparative genomics in systemic dimorphic fungi from Ajellomycetaceae.</title>
        <authorList>
            <person name="Munoz J.F."/>
            <person name="Mcewen J.G."/>
            <person name="Clay O.K."/>
            <person name="Cuomo C.A."/>
        </authorList>
    </citation>
    <scope>NUCLEOTIDE SEQUENCE [LARGE SCALE GENOMIC DNA]</scope>
    <source>
        <strain evidence="2 3">UAMH5409</strain>
    </source>
</reference>
<protein>
    <submittedName>
        <fullName evidence="2">Uncharacterized protein</fullName>
    </submittedName>
</protein>
<dbReference type="OrthoDB" id="5412502at2759"/>